<feature type="region of interest" description="Disordered" evidence="7">
    <location>
        <begin position="21"/>
        <end position="44"/>
    </location>
</feature>
<organism evidence="10 11">
    <name type="scientific">Abyssicoccus albus</name>
    <dbReference type="NCBI Taxonomy" id="1817405"/>
    <lineage>
        <taxon>Bacteria</taxon>
        <taxon>Bacillati</taxon>
        <taxon>Bacillota</taxon>
        <taxon>Bacilli</taxon>
        <taxon>Bacillales</taxon>
        <taxon>Abyssicoccaceae</taxon>
    </lineage>
</organism>
<dbReference type="PANTHER" id="PTHR47245">
    <property type="entry name" value="PEPTIDYLPROLYL ISOMERASE"/>
    <property type="match status" value="1"/>
</dbReference>
<reference evidence="10 11" key="1">
    <citation type="submission" date="2018-11" db="EMBL/GenBank/DDBJ databases">
        <title>Genomic Encyclopedia of Type Strains, Phase IV (KMG-IV): sequencing the most valuable type-strain genomes for metagenomic binning, comparative biology and taxonomic classification.</title>
        <authorList>
            <person name="Goeker M."/>
        </authorList>
    </citation>
    <scope>NUCLEOTIDE SEQUENCE [LARGE SCALE GENOMIC DNA]</scope>
    <source>
        <strain evidence="10 11">DSM 29158</strain>
    </source>
</reference>
<keyword evidence="11" id="KW-1185">Reference proteome</keyword>
<evidence type="ECO:0000256" key="3">
    <source>
        <dbReference type="ARBA" id="ARBA00022729"/>
    </source>
</evidence>
<feature type="compositionally biased region" description="Basic and acidic residues" evidence="7">
    <location>
        <begin position="159"/>
        <end position="217"/>
    </location>
</feature>
<feature type="chain" id="PRO_5039165804" description="peptidylprolyl isomerase" evidence="8">
    <location>
        <begin position="19"/>
        <end position="333"/>
    </location>
</feature>
<dbReference type="PROSITE" id="PS51257">
    <property type="entry name" value="PROKAR_LIPOPROTEIN"/>
    <property type="match status" value="1"/>
</dbReference>
<dbReference type="RefSeq" id="WP_123807751.1">
    <property type="nucleotide sequence ID" value="NZ_RKRK01000002.1"/>
</dbReference>
<keyword evidence="5 6" id="KW-0413">Isomerase</keyword>
<dbReference type="PROSITE" id="PS50198">
    <property type="entry name" value="PPIC_PPIASE_2"/>
    <property type="match status" value="1"/>
</dbReference>
<dbReference type="EC" id="5.2.1.8" evidence="2"/>
<evidence type="ECO:0000256" key="7">
    <source>
        <dbReference type="SAM" id="MobiDB-lite"/>
    </source>
</evidence>
<gene>
    <name evidence="10" type="ORF">EDD62_0985</name>
</gene>
<dbReference type="InterPro" id="IPR000297">
    <property type="entry name" value="PPIase_PpiC"/>
</dbReference>
<evidence type="ECO:0000256" key="6">
    <source>
        <dbReference type="PROSITE-ProRule" id="PRU00278"/>
    </source>
</evidence>
<evidence type="ECO:0000256" key="2">
    <source>
        <dbReference type="ARBA" id="ARBA00013194"/>
    </source>
</evidence>
<evidence type="ECO:0000259" key="9">
    <source>
        <dbReference type="PROSITE" id="PS50198"/>
    </source>
</evidence>
<feature type="region of interest" description="Disordered" evidence="7">
    <location>
        <begin position="156"/>
        <end position="219"/>
    </location>
</feature>
<evidence type="ECO:0000256" key="4">
    <source>
        <dbReference type="ARBA" id="ARBA00023110"/>
    </source>
</evidence>
<keyword evidence="4 6" id="KW-0697">Rotamase</keyword>
<protein>
    <recommendedName>
        <fullName evidence="2">peptidylprolyl isomerase</fullName>
        <ecNumber evidence="2">5.2.1.8</ecNumber>
    </recommendedName>
</protein>
<dbReference type="InterPro" id="IPR046357">
    <property type="entry name" value="PPIase_dom_sf"/>
</dbReference>
<dbReference type="SUPFAM" id="SSF54534">
    <property type="entry name" value="FKBP-like"/>
    <property type="match status" value="1"/>
</dbReference>
<dbReference type="AlphaFoldDB" id="A0A3N5BPB5"/>
<dbReference type="GO" id="GO:0003755">
    <property type="term" value="F:peptidyl-prolyl cis-trans isomerase activity"/>
    <property type="evidence" value="ECO:0007669"/>
    <property type="project" value="UniProtKB-KW"/>
</dbReference>
<accession>A0A3N5BPB5</accession>
<dbReference type="EMBL" id="RKRK01000002">
    <property type="protein sequence ID" value="RPF58339.1"/>
    <property type="molecule type" value="Genomic_DNA"/>
</dbReference>
<feature type="compositionally biased region" description="Basic and acidic residues" evidence="7">
    <location>
        <begin position="25"/>
        <end position="44"/>
    </location>
</feature>
<dbReference type="Proteomes" id="UP000277108">
    <property type="component" value="Unassembled WGS sequence"/>
</dbReference>
<dbReference type="InterPro" id="IPR027304">
    <property type="entry name" value="Trigger_fact/SurA_dom_sf"/>
</dbReference>
<feature type="domain" description="PpiC" evidence="9">
    <location>
        <begin position="147"/>
        <end position="261"/>
    </location>
</feature>
<evidence type="ECO:0000313" key="10">
    <source>
        <dbReference type="EMBL" id="RPF58339.1"/>
    </source>
</evidence>
<sequence>MKRRTLPILITASALTLAACNNDSGDSKDGKQADKGEVLIESKAGKTTTGDILDEMGSDAMAQQAFQITISDILEDKYKDKVDKKELEEEADKEIEKYGGKESFEQLMQQQNPGMTVDSFKSQKVQQAYQQQLFDEEFEISDKELKEKTQKASHILIKVKSDEKKPEGQPEDKEALSDKEAKKKAEDLLKQVKEDPKKFGELAKKHTMDAGTKEKDGSLGYVTKGQTVEEFEKVLFNTEEGKIHDELVKTDFGYHIIKHDKEDDFDKQKDQLKNQLRQSLLQEEPNKVKDIYKKLLDEYKVDYKNEDIKKFVEEKILADQEQQPAAPSAEESK</sequence>
<dbReference type="InterPro" id="IPR050245">
    <property type="entry name" value="PrsA_foldase"/>
</dbReference>
<keyword evidence="3 8" id="KW-0732">Signal</keyword>
<dbReference type="OrthoDB" id="14196at2"/>
<name>A0A3N5BPB5_9BACL</name>
<dbReference type="Gene3D" id="3.10.50.40">
    <property type="match status" value="1"/>
</dbReference>
<dbReference type="PANTHER" id="PTHR47245:SF1">
    <property type="entry name" value="FOLDASE PROTEIN PRSA"/>
    <property type="match status" value="1"/>
</dbReference>
<feature type="signal peptide" evidence="8">
    <location>
        <begin position="1"/>
        <end position="18"/>
    </location>
</feature>
<dbReference type="Pfam" id="PF13616">
    <property type="entry name" value="Rotamase_3"/>
    <property type="match status" value="1"/>
</dbReference>
<dbReference type="SUPFAM" id="SSF109998">
    <property type="entry name" value="Triger factor/SurA peptide-binding domain-like"/>
    <property type="match status" value="1"/>
</dbReference>
<proteinExistence type="predicted"/>
<evidence type="ECO:0000256" key="8">
    <source>
        <dbReference type="SAM" id="SignalP"/>
    </source>
</evidence>
<evidence type="ECO:0000313" key="11">
    <source>
        <dbReference type="Proteomes" id="UP000277108"/>
    </source>
</evidence>
<comment type="caution">
    <text evidence="10">The sequence shown here is derived from an EMBL/GenBank/DDBJ whole genome shotgun (WGS) entry which is preliminary data.</text>
</comment>
<comment type="catalytic activity">
    <reaction evidence="1">
        <text>[protein]-peptidylproline (omega=180) = [protein]-peptidylproline (omega=0)</text>
        <dbReference type="Rhea" id="RHEA:16237"/>
        <dbReference type="Rhea" id="RHEA-COMP:10747"/>
        <dbReference type="Rhea" id="RHEA-COMP:10748"/>
        <dbReference type="ChEBI" id="CHEBI:83833"/>
        <dbReference type="ChEBI" id="CHEBI:83834"/>
        <dbReference type="EC" id="5.2.1.8"/>
    </reaction>
</comment>
<evidence type="ECO:0000256" key="5">
    <source>
        <dbReference type="ARBA" id="ARBA00023235"/>
    </source>
</evidence>
<evidence type="ECO:0000256" key="1">
    <source>
        <dbReference type="ARBA" id="ARBA00000971"/>
    </source>
</evidence>